<gene>
    <name evidence="1" type="ORF">P3G67_15920</name>
</gene>
<comment type="caution">
    <text evidence="1">The sequence shown here is derived from an EMBL/GenBank/DDBJ whole genome shotgun (WGS) entry which is preliminary data.</text>
</comment>
<evidence type="ECO:0000313" key="1">
    <source>
        <dbReference type="EMBL" id="MDF3290707.1"/>
    </source>
</evidence>
<protein>
    <submittedName>
        <fullName evidence="1">Uncharacterized protein</fullName>
    </submittedName>
</protein>
<reference evidence="1 2" key="1">
    <citation type="submission" date="2023-03" db="EMBL/GenBank/DDBJ databases">
        <title>Draft genome sequence of Streptomyces sp. RB6PN23 isolated from peat swamp forest in Thailand.</title>
        <authorList>
            <person name="Klaysubun C."/>
            <person name="Duangmal K."/>
        </authorList>
    </citation>
    <scope>NUCLEOTIDE SEQUENCE [LARGE SCALE GENOMIC DNA]</scope>
    <source>
        <strain evidence="1 2">RB6PN23</strain>
    </source>
</reference>
<accession>A0ABT5ZLN2</accession>
<dbReference type="Proteomes" id="UP001216579">
    <property type="component" value="Unassembled WGS sequence"/>
</dbReference>
<organism evidence="1 2">
    <name type="scientific">Streptomyces silvisoli</name>
    <dbReference type="NCBI Taxonomy" id="3034235"/>
    <lineage>
        <taxon>Bacteria</taxon>
        <taxon>Bacillati</taxon>
        <taxon>Actinomycetota</taxon>
        <taxon>Actinomycetes</taxon>
        <taxon>Kitasatosporales</taxon>
        <taxon>Streptomycetaceae</taxon>
        <taxon>Streptomyces</taxon>
    </lineage>
</organism>
<keyword evidence="2" id="KW-1185">Reference proteome</keyword>
<dbReference type="RefSeq" id="WP_276094109.1">
    <property type="nucleotide sequence ID" value="NZ_JARJBC010000008.1"/>
</dbReference>
<name>A0ABT5ZLN2_9ACTN</name>
<evidence type="ECO:0000313" key="2">
    <source>
        <dbReference type="Proteomes" id="UP001216579"/>
    </source>
</evidence>
<proteinExistence type="predicted"/>
<dbReference type="EMBL" id="JARJBC010000008">
    <property type="protein sequence ID" value="MDF3290707.1"/>
    <property type="molecule type" value="Genomic_DNA"/>
</dbReference>
<sequence length="106" mass="11856">MTDTKTGDDETVMCLRQPVEKRTIIVARDAVEGHTCRIEPRHIGLDRQQLAAGRPGQYAYLTFDDVTDRTNVRGGERCSTRAVGLVYPTCGMYLVVENDQRPELTG</sequence>